<dbReference type="PIRSF" id="PIRSF000654">
    <property type="entry name" value="Integrin-linked_kinase"/>
    <property type="match status" value="1"/>
</dbReference>
<dbReference type="PANTHER" id="PTHR45707">
    <property type="entry name" value="C2 CALCIUM/LIPID-BINDING PLANT PHOSPHORIBOSYLTRANSFERASE FAMILY PROTEIN"/>
    <property type="match status" value="1"/>
</dbReference>
<dbReference type="InterPro" id="IPR011009">
    <property type="entry name" value="Kinase-like_dom_sf"/>
</dbReference>
<dbReference type="PANTHER" id="PTHR45707:SF76">
    <property type="entry name" value="PROTEIN KINASE DOMAIN-CONTAINING PROTEIN"/>
    <property type="match status" value="1"/>
</dbReference>
<dbReference type="PROSITE" id="PS00108">
    <property type="entry name" value="PROTEIN_KINASE_ST"/>
    <property type="match status" value="1"/>
</dbReference>
<dbReference type="AlphaFoldDB" id="A0A1D6L8L0"/>
<dbReference type="Gene3D" id="1.10.510.10">
    <property type="entry name" value="Transferase(Phosphotransferase) domain 1"/>
    <property type="match status" value="1"/>
</dbReference>
<sequence length="269" mass="31002">MAVKLLHSMAGLDDKLFEEEFHNIARLQHKNIVRLVGFCHETQRQFIPHDGKMIFADSKYMALCFEYMHNGSLDKFIIDENSVHDWSTRYAIIKGICEGLKYLHEELNPPIYHLDLKPANILLDDNMMPKLADFGLSKIFEQERTRITQSCVGTHGYLPPEYIDRKVISNKLDIFSLGVIIIKIISGPTGYTQCAEMPSKQFVELVHEKWRNKLQTTMDAAALETYCEQVVRCIEMALSCVETDRHKRPSIGAIIDELNKMETNTDQSY</sequence>
<accession>A0A1D6L8L0</accession>
<dbReference type="SUPFAM" id="SSF56112">
    <property type="entry name" value="Protein kinase-like (PK-like)"/>
    <property type="match status" value="1"/>
</dbReference>
<reference evidence="1" key="1">
    <citation type="submission" date="2015-12" db="EMBL/GenBank/DDBJ databases">
        <title>Update maize B73 reference genome by single molecule sequencing technologies.</title>
        <authorList>
            <consortium name="Maize Genome Sequencing Project"/>
            <person name="Ware D."/>
        </authorList>
    </citation>
    <scope>NUCLEOTIDE SEQUENCE [LARGE SCALE GENOMIC DNA]</scope>
    <source>
        <tissue evidence="1">Seedling</tissue>
    </source>
</reference>
<dbReference type="InterPro" id="IPR000719">
    <property type="entry name" value="Prot_kinase_dom"/>
</dbReference>
<dbReference type="PROSITE" id="PS50011">
    <property type="entry name" value="PROTEIN_KINASE_DOM"/>
    <property type="match status" value="1"/>
</dbReference>
<proteinExistence type="predicted"/>
<dbReference type="GO" id="GO:0004672">
    <property type="term" value="F:protein kinase activity"/>
    <property type="evidence" value="ECO:0007669"/>
    <property type="project" value="InterPro"/>
</dbReference>
<dbReference type="Gene3D" id="3.30.200.20">
    <property type="entry name" value="Phosphorylase Kinase, domain 1"/>
    <property type="match status" value="1"/>
</dbReference>
<dbReference type="Pfam" id="PF00069">
    <property type="entry name" value="Pkinase"/>
    <property type="match status" value="1"/>
</dbReference>
<dbReference type="EMBL" id="CM007647">
    <property type="protein sequence ID" value="ONM10577.1"/>
    <property type="molecule type" value="Genomic_DNA"/>
</dbReference>
<dbReference type="FunFam" id="1.10.510.10:FF:000625">
    <property type="entry name" value="Cysteine-rich receptor-like protein kinase 6"/>
    <property type="match status" value="1"/>
</dbReference>
<dbReference type="InterPro" id="IPR008271">
    <property type="entry name" value="Ser/Thr_kinase_AS"/>
</dbReference>
<dbReference type="GO" id="GO:0005524">
    <property type="term" value="F:ATP binding"/>
    <property type="evidence" value="ECO:0007669"/>
    <property type="project" value="InterPro"/>
</dbReference>
<gene>
    <name evidence="1" type="ORF">ZEAMMB73_Zm00001d034555</name>
</gene>
<dbReference type="ExpressionAtlas" id="A0A1D6L8L0">
    <property type="expression patterns" value="baseline and differential"/>
</dbReference>
<dbReference type="SMART" id="SM00220">
    <property type="entry name" value="S_TKc"/>
    <property type="match status" value="1"/>
</dbReference>
<organism evidence="1">
    <name type="scientific">Zea mays</name>
    <name type="common">Maize</name>
    <dbReference type="NCBI Taxonomy" id="4577"/>
    <lineage>
        <taxon>Eukaryota</taxon>
        <taxon>Viridiplantae</taxon>
        <taxon>Streptophyta</taxon>
        <taxon>Embryophyta</taxon>
        <taxon>Tracheophyta</taxon>
        <taxon>Spermatophyta</taxon>
        <taxon>Magnoliopsida</taxon>
        <taxon>Liliopsida</taxon>
        <taxon>Poales</taxon>
        <taxon>Poaceae</taxon>
        <taxon>PACMAD clade</taxon>
        <taxon>Panicoideae</taxon>
        <taxon>Andropogonodae</taxon>
        <taxon>Andropogoneae</taxon>
        <taxon>Tripsacinae</taxon>
        <taxon>Zea</taxon>
    </lineage>
</organism>
<evidence type="ECO:0000313" key="1">
    <source>
        <dbReference type="EMBL" id="ONM10577.1"/>
    </source>
</evidence>
<protein>
    <submittedName>
        <fullName evidence="1">Disease resistance protein RPM1</fullName>
    </submittedName>
</protein>
<name>A0A1D6L8L0_MAIZE</name>